<evidence type="ECO:0000313" key="1">
    <source>
        <dbReference type="EMBL" id="JAE00916.1"/>
    </source>
</evidence>
<sequence>MKYSTLYFSFFRLSFWDSCKGLIEVHFAYFLRIRRCLDEFWILCY</sequence>
<reference evidence="1" key="2">
    <citation type="journal article" date="2015" name="Data Brief">
        <title>Shoot transcriptome of the giant reed, Arundo donax.</title>
        <authorList>
            <person name="Barrero R.A."/>
            <person name="Guerrero F.D."/>
            <person name="Moolhuijzen P."/>
            <person name="Goolsby J.A."/>
            <person name="Tidwell J."/>
            <person name="Bellgard S.E."/>
            <person name="Bellgard M.I."/>
        </authorList>
    </citation>
    <scope>NUCLEOTIDE SEQUENCE</scope>
    <source>
        <tissue evidence="1">Shoot tissue taken approximately 20 cm above the soil surface</tissue>
    </source>
</reference>
<organism evidence="1">
    <name type="scientific">Arundo donax</name>
    <name type="common">Giant reed</name>
    <name type="synonym">Donax arundinaceus</name>
    <dbReference type="NCBI Taxonomy" id="35708"/>
    <lineage>
        <taxon>Eukaryota</taxon>
        <taxon>Viridiplantae</taxon>
        <taxon>Streptophyta</taxon>
        <taxon>Embryophyta</taxon>
        <taxon>Tracheophyta</taxon>
        <taxon>Spermatophyta</taxon>
        <taxon>Magnoliopsida</taxon>
        <taxon>Liliopsida</taxon>
        <taxon>Poales</taxon>
        <taxon>Poaceae</taxon>
        <taxon>PACMAD clade</taxon>
        <taxon>Arundinoideae</taxon>
        <taxon>Arundineae</taxon>
        <taxon>Arundo</taxon>
    </lineage>
</organism>
<dbReference type="EMBL" id="GBRH01196980">
    <property type="protein sequence ID" value="JAE00916.1"/>
    <property type="molecule type" value="Transcribed_RNA"/>
</dbReference>
<name>A0A0A9ESP6_ARUDO</name>
<accession>A0A0A9ESP6</accession>
<dbReference type="AlphaFoldDB" id="A0A0A9ESP6"/>
<reference evidence="1" key="1">
    <citation type="submission" date="2014-09" db="EMBL/GenBank/DDBJ databases">
        <authorList>
            <person name="Magalhaes I.L.F."/>
            <person name="Oliveira U."/>
            <person name="Santos F.R."/>
            <person name="Vidigal T.H.D.A."/>
            <person name="Brescovit A.D."/>
            <person name="Santos A.J."/>
        </authorList>
    </citation>
    <scope>NUCLEOTIDE SEQUENCE</scope>
    <source>
        <tissue evidence="1">Shoot tissue taken approximately 20 cm above the soil surface</tissue>
    </source>
</reference>
<proteinExistence type="predicted"/>
<protein>
    <submittedName>
        <fullName evidence="1">Uncharacterized protein</fullName>
    </submittedName>
</protein>